<evidence type="ECO:0000313" key="1">
    <source>
        <dbReference type="EMBL" id="TGO10169.1"/>
    </source>
</evidence>
<protein>
    <submittedName>
        <fullName evidence="1">Uncharacterized protein</fullName>
    </submittedName>
</protein>
<proteinExistence type="predicted"/>
<gene>
    <name evidence="1" type="ORF">BTUL_0142g00060</name>
</gene>
<dbReference type="Proteomes" id="UP000297777">
    <property type="component" value="Unassembled WGS sequence"/>
</dbReference>
<organism evidence="1 2">
    <name type="scientific">Botrytis tulipae</name>
    <dbReference type="NCBI Taxonomy" id="87230"/>
    <lineage>
        <taxon>Eukaryota</taxon>
        <taxon>Fungi</taxon>
        <taxon>Dikarya</taxon>
        <taxon>Ascomycota</taxon>
        <taxon>Pezizomycotina</taxon>
        <taxon>Leotiomycetes</taxon>
        <taxon>Helotiales</taxon>
        <taxon>Sclerotiniaceae</taxon>
        <taxon>Botrytis</taxon>
    </lineage>
</organism>
<comment type="caution">
    <text evidence="1">The sequence shown here is derived from an EMBL/GenBank/DDBJ whole genome shotgun (WGS) entry which is preliminary data.</text>
</comment>
<keyword evidence="2" id="KW-1185">Reference proteome</keyword>
<dbReference type="AlphaFoldDB" id="A0A4Z1EFZ5"/>
<name>A0A4Z1EFZ5_9HELO</name>
<accession>A0A4Z1EFZ5</accession>
<reference evidence="1 2" key="1">
    <citation type="submission" date="2017-12" db="EMBL/GenBank/DDBJ databases">
        <title>Comparative genomics of Botrytis spp.</title>
        <authorList>
            <person name="Valero-Jimenez C.A."/>
            <person name="Tapia P."/>
            <person name="Veloso J."/>
            <person name="Silva-Moreno E."/>
            <person name="Staats M."/>
            <person name="Valdes J.H."/>
            <person name="Van Kan J.A.L."/>
        </authorList>
    </citation>
    <scope>NUCLEOTIDE SEQUENCE [LARGE SCALE GENOMIC DNA]</scope>
    <source>
        <strain evidence="1 2">Bt9001</strain>
    </source>
</reference>
<sequence>MVHTTRYLLVSAFLSCVKVGLCTVMRQN</sequence>
<dbReference type="EMBL" id="PQXH01000142">
    <property type="protein sequence ID" value="TGO10169.1"/>
    <property type="molecule type" value="Genomic_DNA"/>
</dbReference>
<evidence type="ECO:0000313" key="2">
    <source>
        <dbReference type="Proteomes" id="UP000297777"/>
    </source>
</evidence>